<evidence type="ECO:0000313" key="2">
    <source>
        <dbReference type="Proteomes" id="UP000280271"/>
    </source>
</evidence>
<dbReference type="EMBL" id="RCHC01000019">
    <property type="protein sequence ID" value="RLL19038.1"/>
    <property type="molecule type" value="Genomic_DNA"/>
</dbReference>
<proteinExistence type="predicted"/>
<organism evidence="1 2">
    <name type="scientific">Acinetobacter chengduensis</name>
    <dbReference type="NCBI Taxonomy" id="2420890"/>
    <lineage>
        <taxon>Bacteria</taxon>
        <taxon>Pseudomonadati</taxon>
        <taxon>Pseudomonadota</taxon>
        <taxon>Gammaproteobacteria</taxon>
        <taxon>Moraxellales</taxon>
        <taxon>Moraxellaceae</taxon>
        <taxon>Acinetobacter</taxon>
    </lineage>
</organism>
<name>A0ABX9TSP3_9GAMM</name>
<accession>A0ABX9TSP3</accession>
<comment type="caution">
    <text evidence="1">The sequence shown here is derived from an EMBL/GenBank/DDBJ whole genome shotgun (WGS) entry which is preliminary data.</text>
</comment>
<evidence type="ECO:0000313" key="1">
    <source>
        <dbReference type="EMBL" id="RLL19038.1"/>
    </source>
</evidence>
<dbReference type="RefSeq" id="WP_121523599.1">
    <property type="nucleotide sequence ID" value="NZ_RCHC01000019.1"/>
</dbReference>
<reference evidence="1 2" key="1">
    <citation type="submission" date="2018-09" db="EMBL/GenBank/DDBJ databases">
        <title>The draft genome of Acinetobacter sp. strains.</title>
        <authorList>
            <person name="Qin J."/>
            <person name="Feng Y."/>
            <person name="Zong Z."/>
        </authorList>
    </citation>
    <scope>NUCLEOTIDE SEQUENCE [LARGE SCALE GENOMIC DNA]</scope>
    <source>
        <strain evidence="1 2">WCHAc060005</strain>
    </source>
</reference>
<dbReference type="Proteomes" id="UP000280271">
    <property type="component" value="Unassembled WGS sequence"/>
</dbReference>
<protein>
    <submittedName>
        <fullName evidence="1">Uncharacterized protein</fullName>
    </submittedName>
</protein>
<keyword evidence="2" id="KW-1185">Reference proteome</keyword>
<sequence length="124" mass="14472">MNTQQKNTKKVAPNFGERQQRARTLITGKGEDFNATPVITPQAQAAFERKRKNFKNFMEFHKIHDVDDLELKRLNCEIPKELHTWLNVYSRSNVSDYGSMTEIVIDLLNKFAHEQGFSMKLDKD</sequence>
<gene>
    <name evidence="1" type="ORF">D9K81_14895</name>
</gene>